<reference evidence="3" key="2">
    <citation type="submission" date="2014-07" db="EMBL/GenBank/DDBJ databases">
        <authorList>
            <person name="Hull J."/>
        </authorList>
    </citation>
    <scope>NUCLEOTIDE SEQUENCE</scope>
</reference>
<proteinExistence type="predicted"/>
<evidence type="ECO:0000259" key="2">
    <source>
        <dbReference type="PROSITE" id="PS50003"/>
    </source>
</evidence>
<feature type="domain" description="PH" evidence="2">
    <location>
        <begin position="99"/>
        <end position="132"/>
    </location>
</feature>
<evidence type="ECO:0000313" key="3">
    <source>
        <dbReference type="EMBL" id="JAG17519.1"/>
    </source>
</evidence>
<protein>
    <submittedName>
        <fullName evidence="3">Oxysterol-binding protein 1</fullName>
    </submittedName>
</protein>
<accession>A0A0A9XBZ4</accession>
<dbReference type="SMART" id="SM00233">
    <property type="entry name" value="PH"/>
    <property type="match status" value="1"/>
</dbReference>
<feature type="region of interest" description="Disordered" evidence="1">
    <location>
        <begin position="1"/>
        <end position="45"/>
    </location>
</feature>
<name>A0A0A9XBZ4_LYGHE</name>
<dbReference type="Pfam" id="PF00169">
    <property type="entry name" value="PH"/>
    <property type="match status" value="1"/>
</dbReference>
<dbReference type="SUPFAM" id="SSF50729">
    <property type="entry name" value="PH domain-like"/>
    <property type="match status" value="1"/>
</dbReference>
<dbReference type="InterPro" id="IPR001849">
    <property type="entry name" value="PH_domain"/>
</dbReference>
<feature type="compositionally biased region" description="Basic residues" evidence="1">
    <location>
        <begin position="1"/>
        <end position="11"/>
    </location>
</feature>
<dbReference type="InterPro" id="IPR011993">
    <property type="entry name" value="PH-like_dom_sf"/>
</dbReference>
<dbReference type="AlphaFoldDB" id="A0A0A9XBZ4"/>
<reference evidence="3" key="1">
    <citation type="journal article" date="2014" name="PLoS ONE">
        <title>Transcriptome-Based Identification of ABC Transporters in the Western Tarnished Plant Bug Lygus hesperus.</title>
        <authorList>
            <person name="Hull J.J."/>
            <person name="Chaney K."/>
            <person name="Geib S.M."/>
            <person name="Fabrick J.A."/>
            <person name="Brent C.S."/>
            <person name="Walsh D."/>
            <person name="Lavine L.C."/>
        </authorList>
    </citation>
    <scope>NUCLEOTIDE SEQUENCE</scope>
</reference>
<dbReference type="PROSITE" id="PS50003">
    <property type="entry name" value="PH_DOMAIN"/>
    <property type="match status" value="1"/>
</dbReference>
<organism evidence="3">
    <name type="scientific">Lygus hesperus</name>
    <name type="common">Western plant bug</name>
    <dbReference type="NCBI Taxonomy" id="30085"/>
    <lineage>
        <taxon>Eukaryota</taxon>
        <taxon>Metazoa</taxon>
        <taxon>Ecdysozoa</taxon>
        <taxon>Arthropoda</taxon>
        <taxon>Hexapoda</taxon>
        <taxon>Insecta</taxon>
        <taxon>Pterygota</taxon>
        <taxon>Neoptera</taxon>
        <taxon>Paraneoptera</taxon>
        <taxon>Hemiptera</taxon>
        <taxon>Heteroptera</taxon>
        <taxon>Panheteroptera</taxon>
        <taxon>Cimicomorpha</taxon>
        <taxon>Miridae</taxon>
        <taxon>Mirini</taxon>
        <taxon>Lygus</taxon>
    </lineage>
</organism>
<evidence type="ECO:0000256" key="1">
    <source>
        <dbReference type="SAM" id="MobiDB-lite"/>
    </source>
</evidence>
<dbReference type="CDD" id="cd00821">
    <property type="entry name" value="PH"/>
    <property type="match status" value="1"/>
</dbReference>
<dbReference type="Gene3D" id="2.30.29.30">
    <property type="entry name" value="Pleckstrin-homology domain (PH domain)/Phosphotyrosine-binding domain (PTB)"/>
    <property type="match status" value="1"/>
</dbReference>
<sequence length="138" mass="15415">MEGYLKRHKHSQAGEVAADVATSAGRGGAANNPTGCNRESPTEGRRGDLTRRFFVLHGPFFTQFKSHVSLIPVKDVSIDIRGRGIVILDTPRCNDLFPFEILNNRNDPLYTLFASSELERRRWVFSLISVARLPCSPT</sequence>
<dbReference type="EMBL" id="GBHO01026085">
    <property type="protein sequence ID" value="JAG17519.1"/>
    <property type="molecule type" value="Transcribed_RNA"/>
</dbReference>
<gene>
    <name evidence="3" type="primary">OSBP_1</name>
    <name evidence="3" type="ORF">CM83_2707</name>
</gene>